<gene>
    <name evidence="1" type="ORF">JTE90_017251</name>
</gene>
<dbReference type="Proteomes" id="UP000827092">
    <property type="component" value="Unassembled WGS sequence"/>
</dbReference>
<dbReference type="Pfam" id="PF11107">
    <property type="entry name" value="FANCF"/>
    <property type="match status" value="1"/>
</dbReference>
<comment type="caution">
    <text evidence="1">The sequence shown here is derived from an EMBL/GenBank/DDBJ whole genome shotgun (WGS) entry which is preliminary data.</text>
</comment>
<name>A0AAV6VFU2_9ARAC</name>
<dbReference type="EMBL" id="JAFNEN010000098">
    <property type="protein sequence ID" value="KAG8194810.1"/>
    <property type="molecule type" value="Genomic_DNA"/>
</dbReference>
<dbReference type="Gene3D" id="1.25.40.490">
    <property type="match status" value="1"/>
</dbReference>
<dbReference type="GO" id="GO:0043240">
    <property type="term" value="C:Fanconi anaemia nuclear complex"/>
    <property type="evidence" value="ECO:0007669"/>
    <property type="project" value="InterPro"/>
</dbReference>
<dbReference type="PANTHER" id="PTHR14449">
    <property type="entry name" value="FANCONI ANEMIA GROUP F PROTEIN FANCF"/>
    <property type="match status" value="1"/>
</dbReference>
<proteinExistence type="predicted"/>
<dbReference type="AlphaFoldDB" id="A0AAV6VFU2"/>
<dbReference type="PANTHER" id="PTHR14449:SF2">
    <property type="entry name" value="FANCONI ANEMIA GROUP F PROTEIN"/>
    <property type="match status" value="1"/>
</dbReference>
<dbReference type="InterPro" id="IPR035428">
    <property type="entry name" value="FANCF"/>
</dbReference>
<organism evidence="1 2">
    <name type="scientific">Oedothorax gibbosus</name>
    <dbReference type="NCBI Taxonomy" id="931172"/>
    <lineage>
        <taxon>Eukaryota</taxon>
        <taxon>Metazoa</taxon>
        <taxon>Ecdysozoa</taxon>
        <taxon>Arthropoda</taxon>
        <taxon>Chelicerata</taxon>
        <taxon>Arachnida</taxon>
        <taxon>Araneae</taxon>
        <taxon>Araneomorphae</taxon>
        <taxon>Entelegynae</taxon>
        <taxon>Araneoidea</taxon>
        <taxon>Linyphiidae</taxon>
        <taxon>Erigoninae</taxon>
        <taxon>Oedothorax</taxon>
    </lineage>
</organism>
<evidence type="ECO:0000313" key="2">
    <source>
        <dbReference type="Proteomes" id="UP000827092"/>
    </source>
</evidence>
<evidence type="ECO:0000313" key="1">
    <source>
        <dbReference type="EMBL" id="KAG8194810.1"/>
    </source>
</evidence>
<dbReference type="GO" id="GO:0036297">
    <property type="term" value="P:interstrand cross-link repair"/>
    <property type="evidence" value="ECO:0007669"/>
    <property type="project" value="InterPro"/>
</dbReference>
<sequence>MCALEVLKSIQYFYETILSKAACSSDWDEDSIAKAFMWAEFCEQVYTKYANDPISEEFDRHIHSLRLKPGFSWCFNNLENSTAQLVQAFWQNPLIEKRFLESAMLKVNTSHVNLQEVKNNSDLLGNLCSELVESLKLIGIVSSKRSLYYETKAELFLKFLQDISAHSANEERSENQLSLAFQILCHSPEKIMVLVYVLIHDSQEDSNNISEIQNFAINWILHKLLEDPLGSLAKFLWALPSSTLTEISKKFPSFHSFYIDRLTKIAQSLQPEYDNYGKKWKRRTSTSDLTLSYEELVSHFQSLVMASGDIGSMTEGHLRTLMSTQSASSIWKDIWTSLHSS</sequence>
<reference evidence="1 2" key="1">
    <citation type="journal article" date="2022" name="Nat. Ecol. Evol.">
        <title>A masculinizing supergene underlies an exaggerated male reproductive morph in a spider.</title>
        <authorList>
            <person name="Hendrickx F."/>
            <person name="De Corte Z."/>
            <person name="Sonet G."/>
            <person name="Van Belleghem S.M."/>
            <person name="Kostlbacher S."/>
            <person name="Vangestel C."/>
        </authorList>
    </citation>
    <scope>NUCLEOTIDE SEQUENCE [LARGE SCALE GENOMIC DNA]</scope>
    <source>
        <strain evidence="1">W744_W776</strain>
    </source>
</reference>
<keyword evidence="2" id="KW-1185">Reference proteome</keyword>
<protein>
    <submittedName>
        <fullName evidence="1">Uncharacterized protein</fullName>
    </submittedName>
</protein>
<dbReference type="InterPro" id="IPR038505">
    <property type="entry name" value="FANCF_C_sf"/>
</dbReference>
<accession>A0AAV6VFU2</accession>